<protein>
    <submittedName>
        <fullName evidence="1">Uncharacterized protein</fullName>
    </submittedName>
</protein>
<dbReference type="HOGENOM" id="CLU_3397809_0_0_10"/>
<evidence type="ECO:0000313" key="1">
    <source>
        <dbReference type="EMBL" id="EKN06202.1"/>
    </source>
</evidence>
<proteinExistence type="predicted"/>
<name>K5XZK9_9BACT</name>
<dbReference type="EMBL" id="AGZQ01000031">
    <property type="protein sequence ID" value="EKN06202.1"/>
    <property type="molecule type" value="Genomic_DNA"/>
</dbReference>
<gene>
    <name evidence="1" type="ORF">HMPREF1060_04011</name>
</gene>
<dbReference type="AlphaFoldDB" id="K5XZK9"/>
<sequence length="31" mass="3529">MDKGQEGVSKVFNCQLFIVNCQETKYGDIFS</sequence>
<comment type="caution">
    <text evidence="1">The sequence shown here is derived from an EMBL/GenBank/DDBJ whole genome shotgun (WGS) entry which is preliminary data.</text>
</comment>
<dbReference type="Proteomes" id="UP000006271">
    <property type="component" value="Unassembled WGS sequence"/>
</dbReference>
<organism evidence="1 2">
    <name type="scientific">Parabacteroides merdae CL03T12C32</name>
    <dbReference type="NCBI Taxonomy" id="999420"/>
    <lineage>
        <taxon>Bacteria</taxon>
        <taxon>Pseudomonadati</taxon>
        <taxon>Bacteroidota</taxon>
        <taxon>Bacteroidia</taxon>
        <taxon>Bacteroidales</taxon>
        <taxon>Tannerellaceae</taxon>
        <taxon>Parabacteroides</taxon>
    </lineage>
</organism>
<evidence type="ECO:0000313" key="2">
    <source>
        <dbReference type="Proteomes" id="UP000006271"/>
    </source>
</evidence>
<reference evidence="1 2" key="1">
    <citation type="submission" date="2012-02" db="EMBL/GenBank/DDBJ databases">
        <title>The Genome Sequence of Parabacteroides merdae CL03T12C32.</title>
        <authorList>
            <consortium name="The Broad Institute Genome Sequencing Platform"/>
            <person name="Earl A."/>
            <person name="Ward D."/>
            <person name="Feldgarden M."/>
            <person name="Gevers D."/>
            <person name="Zitomersky N.L."/>
            <person name="Coyne M.J."/>
            <person name="Comstock L.E."/>
            <person name="Young S.K."/>
            <person name="Zeng Q."/>
            <person name="Gargeya S."/>
            <person name="Fitzgerald M."/>
            <person name="Haas B."/>
            <person name="Abouelleil A."/>
            <person name="Alvarado L."/>
            <person name="Arachchi H.M."/>
            <person name="Berlin A."/>
            <person name="Chapman S.B."/>
            <person name="Gearin G."/>
            <person name="Goldberg J."/>
            <person name="Griggs A."/>
            <person name="Gujja S."/>
            <person name="Hansen M."/>
            <person name="Heiman D."/>
            <person name="Howarth C."/>
            <person name="Larimer J."/>
            <person name="Lui A."/>
            <person name="MacDonald P.J.P."/>
            <person name="McCowen C."/>
            <person name="Montmayeur A."/>
            <person name="Murphy C."/>
            <person name="Neiman D."/>
            <person name="Pearson M."/>
            <person name="Priest M."/>
            <person name="Roberts A."/>
            <person name="Saif S."/>
            <person name="Shea T."/>
            <person name="Sisk P."/>
            <person name="Stolte C."/>
            <person name="Sykes S."/>
            <person name="Wortman J."/>
            <person name="Nusbaum C."/>
            <person name="Birren B."/>
        </authorList>
    </citation>
    <scope>NUCLEOTIDE SEQUENCE [LARGE SCALE GENOMIC DNA]</scope>
    <source>
        <strain evidence="1 2">CL03T12C32</strain>
    </source>
</reference>
<accession>K5XZK9</accession>